<dbReference type="PANTHER" id="PTHR10146">
    <property type="entry name" value="PROLINE SYNTHETASE CO-TRANSCRIBED BACTERIAL HOMOLOG PROTEIN"/>
    <property type="match status" value="1"/>
</dbReference>
<dbReference type="PIRSF" id="PIRSF004848">
    <property type="entry name" value="YBL036c_PLPDEIII"/>
    <property type="match status" value="1"/>
</dbReference>
<dbReference type="InterPro" id="IPR029066">
    <property type="entry name" value="PLP-binding_barrel"/>
</dbReference>
<dbReference type="Proteomes" id="UP000769780">
    <property type="component" value="Unassembled WGS sequence"/>
</dbReference>
<proteinExistence type="inferred from homology"/>
<dbReference type="Pfam" id="PF01168">
    <property type="entry name" value="Ala_racemase_N"/>
    <property type="match status" value="1"/>
</dbReference>
<keyword evidence="4" id="KW-0175">Coiled coil</keyword>
<feature type="domain" description="Alanine racemase N-terminal" evidence="5">
    <location>
        <begin position="6"/>
        <end position="223"/>
    </location>
</feature>
<dbReference type="RefSeq" id="WP_221873878.1">
    <property type="nucleotide sequence ID" value="NZ_JACWFH010000013.1"/>
</dbReference>
<comment type="function">
    <text evidence="2">Pyridoxal 5'-phosphate (PLP)-binding protein, which is involved in PLP homeostasis.</text>
</comment>
<organism evidence="6 7">
    <name type="scientific">Mesobacillus maritimus</name>
    <dbReference type="NCBI Taxonomy" id="1643336"/>
    <lineage>
        <taxon>Bacteria</taxon>
        <taxon>Bacillati</taxon>
        <taxon>Bacillota</taxon>
        <taxon>Bacilli</taxon>
        <taxon>Bacillales</taxon>
        <taxon>Bacillaceae</taxon>
        <taxon>Mesobacillus</taxon>
    </lineage>
</organism>
<sequence length="227" mass="25791">MKVLENLKHIRSNIEEACKQSGRSPEEVTVIAVTKYVSVERAQEAVEAGILHLGENRDEGLLSKWDHLGDKPTWHYIGTMQTRKVKNVIDKITYLHSLDRLSLAKEVNKRSNQKVKCFVQVNVSGEESKHGIDPEAVLDFIKDLEQFEHIQVEGLMTMAPYTNDESQLRQCFRQLKALQQEVQQLHLEFAPCRELSMGMSNDYRIAVEEGATMVRIGSALVGEEAEV</sequence>
<dbReference type="EMBL" id="JACWFH010000013">
    <property type="protein sequence ID" value="MBY0097657.1"/>
    <property type="molecule type" value="Genomic_DNA"/>
</dbReference>
<feature type="modified residue" description="N6-(pyridoxal phosphate)lysine" evidence="2">
    <location>
        <position position="35"/>
    </location>
</feature>
<dbReference type="NCBIfam" id="TIGR00044">
    <property type="entry name" value="YggS family pyridoxal phosphate-dependent enzyme"/>
    <property type="match status" value="1"/>
</dbReference>
<dbReference type="CDD" id="cd00635">
    <property type="entry name" value="PLPDE_III_YBL036c_like"/>
    <property type="match status" value="1"/>
</dbReference>
<dbReference type="SUPFAM" id="SSF51419">
    <property type="entry name" value="PLP-binding barrel"/>
    <property type="match status" value="1"/>
</dbReference>
<reference evidence="6 7" key="1">
    <citation type="submission" date="2020-07" db="EMBL/GenBank/DDBJ databases">
        <title>Fungal Genomes of the International Space Station.</title>
        <authorList>
            <person name="Seuylemezian A."/>
            <person name="Singh N.K."/>
            <person name="Wood J."/>
            <person name="Venkateswaran K."/>
        </authorList>
    </citation>
    <scope>NUCLEOTIDE SEQUENCE [LARGE SCALE GENOMIC DNA]</scope>
    <source>
        <strain evidence="6 7">PL-B2</strain>
    </source>
</reference>
<accession>A0ABS7K5W6</accession>
<keyword evidence="7" id="KW-1185">Reference proteome</keyword>
<dbReference type="Gene3D" id="3.20.20.10">
    <property type="entry name" value="Alanine racemase"/>
    <property type="match status" value="1"/>
</dbReference>
<evidence type="ECO:0000256" key="4">
    <source>
        <dbReference type="SAM" id="Coils"/>
    </source>
</evidence>
<evidence type="ECO:0000313" key="7">
    <source>
        <dbReference type="Proteomes" id="UP000769780"/>
    </source>
</evidence>
<name>A0ABS7K5W6_9BACI</name>
<gene>
    <name evidence="6" type="ORF">H0185_12705</name>
</gene>
<keyword evidence="1 2" id="KW-0663">Pyridoxal phosphate</keyword>
<evidence type="ECO:0000313" key="6">
    <source>
        <dbReference type="EMBL" id="MBY0097657.1"/>
    </source>
</evidence>
<feature type="coiled-coil region" evidence="4">
    <location>
        <begin position="161"/>
        <end position="188"/>
    </location>
</feature>
<evidence type="ECO:0000259" key="5">
    <source>
        <dbReference type="Pfam" id="PF01168"/>
    </source>
</evidence>
<dbReference type="HAMAP" id="MF_02087">
    <property type="entry name" value="PLP_homeostasis"/>
    <property type="match status" value="1"/>
</dbReference>
<comment type="similarity">
    <text evidence="2 3">Belongs to the pyridoxal phosphate-binding protein YggS/PROSC family.</text>
</comment>
<dbReference type="InterPro" id="IPR001608">
    <property type="entry name" value="Ala_racemase_N"/>
</dbReference>
<evidence type="ECO:0000256" key="3">
    <source>
        <dbReference type="RuleBase" id="RU004514"/>
    </source>
</evidence>
<comment type="caution">
    <text evidence="6">The sequence shown here is derived from an EMBL/GenBank/DDBJ whole genome shotgun (WGS) entry which is preliminary data.</text>
</comment>
<protein>
    <recommendedName>
        <fullName evidence="2">Pyridoxal phosphate homeostasis protein</fullName>
        <shortName evidence="2">PLP homeostasis protein</shortName>
    </recommendedName>
</protein>
<dbReference type="InterPro" id="IPR011078">
    <property type="entry name" value="PyrdxlP_homeostasis"/>
</dbReference>
<evidence type="ECO:0000256" key="2">
    <source>
        <dbReference type="HAMAP-Rule" id="MF_02087"/>
    </source>
</evidence>
<evidence type="ECO:0000256" key="1">
    <source>
        <dbReference type="ARBA" id="ARBA00022898"/>
    </source>
</evidence>
<dbReference type="PANTHER" id="PTHR10146:SF14">
    <property type="entry name" value="PYRIDOXAL PHOSPHATE HOMEOSTASIS PROTEIN"/>
    <property type="match status" value="1"/>
</dbReference>